<protein>
    <submittedName>
        <fullName evidence="1">Uncharacterized protein</fullName>
    </submittedName>
</protein>
<evidence type="ECO:0000313" key="2">
    <source>
        <dbReference type="Proteomes" id="UP000053328"/>
    </source>
</evidence>
<dbReference type="OrthoDB" id="1103324at2759"/>
<name>A0A0D2BR80_9EURO</name>
<dbReference type="Proteomes" id="UP000053328">
    <property type="component" value="Unassembled WGS sequence"/>
</dbReference>
<dbReference type="GeneID" id="27336033"/>
<dbReference type="AlphaFoldDB" id="A0A0D2BR80"/>
<dbReference type="RefSeq" id="XP_016233975.1">
    <property type="nucleotide sequence ID" value="XM_016383272.1"/>
</dbReference>
<gene>
    <name evidence="1" type="ORF">PV08_08950</name>
</gene>
<reference evidence="1 2" key="1">
    <citation type="submission" date="2015-01" db="EMBL/GenBank/DDBJ databases">
        <title>The Genome Sequence of Exophiala spinifera CBS89968.</title>
        <authorList>
            <consortium name="The Broad Institute Genomics Platform"/>
            <person name="Cuomo C."/>
            <person name="de Hoog S."/>
            <person name="Gorbushina A."/>
            <person name="Stielow B."/>
            <person name="Teixiera M."/>
            <person name="Abouelleil A."/>
            <person name="Chapman S.B."/>
            <person name="Priest M."/>
            <person name="Young S.K."/>
            <person name="Wortman J."/>
            <person name="Nusbaum C."/>
            <person name="Birren B."/>
        </authorList>
    </citation>
    <scope>NUCLEOTIDE SEQUENCE [LARGE SCALE GENOMIC DNA]</scope>
    <source>
        <strain evidence="1 2">CBS 89968</strain>
    </source>
</reference>
<dbReference type="HOGENOM" id="CLU_181681_0_0_1"/>
<dbReference type="EMBL" id="KN847497">
    <property type="protein sequence ID" value="KIW13759.1"/>
    <property type="molecule type" value="Genomic_DNA"/>
</dbReference>
<organism evidence="1 2">
    <name type="scientific">Exophiala spinifera</name>
    <dbReference type="NCBI Taxonomy" id="91928"/>
    <lineage>
        <taxon>Eukaryota</taxon>
        <taxon>Fungi</taxon>
        <taxon>Dikarya</taxon>
        <taxon>Ascomycota</taxon>
        <taxon>Pezizomycotina</taxon>
        <taxon>Eurotiomycetes</taxon>
        <taxon>Chaetothyriomycetidae</taxon>
        <taxon>Chaetothyriales</taxon>
        <taxon>Herpotrichiellaceae</taxon>
        <taxon>Exophiala</taxon>
    </lineage>
</organism>
<evidence type="ECO:0000313" key="1">
    <source>
        <dbReference type="EMBL" id="KIW13759.1"/>
    </source>
</evidence>
<accession>A0A0D2BR80</accession>
<dbReference type="STRING" id="91928.A0A0D2BR80"/>
<sequence length="68" mass="7940">MWRVTAKLLWAFEFEEIPEKPLDVNAYTSSNLVRPLEFEVSVKPRSELHADVIKRELTGALDFLSQYD</sequence>
<keyword evidence="2" id="KW-1185">Reference proteome</keyword>
<dbReference type="VEuPathDB" id="FungiDB:PV08_08950"/>
<proteinExistence type="predicted"/>